<evidence type="ECO:0000313" key="6">
    <source>
        <dbReference type="Proteomes" id="UP000559256"/>
    </source>
</evidence>
<dbReference type="OrthoDB" id="408631at2759"/>
<dbReference type="PANTHER" id="PTHR43918:SF4">
    <property type="entry name" value="CARBOXYLIC ESTER HYDROLASE"/>
    <property type="match status" value="1"/>
</dbReference>
<evidence type="ECO:0000256" key="3">
    <source>
        <dbReference type="RuleBase" id="RU361235"/>
    </source>
</evidence>
<keyword evidence="2 3" id="KW-0378">Hydrolase</keyword>
<dbReference type="InterPro" id="IPR019819">
    <property type="entry name" value="Carboxylesterase_B_CS"/>
</dbReference>
<dbReference type="InterPro" id="IPR019826">
    <property type="entry name" value="Carboxylesterase_B_AS"/>
</dbReference>
<dbReference type="SUPFAM" id="SSF53474">
    <property type="entry name" value="alpha/beta-Hydrolases"/>
    <property type="match status" value="1"/>
</dbReference>
<dbReference type="InterPro" id="IPR029058">
    <property type="entry name" value="AB_hydrolase_fold"/>
</dbReference>
<comment type="similarity">
    <text evidence="1 3">Belongs to the type-B carboxylesterase/lipase family.</text>
</comment>
<accession>A0A8H5CWL8</accession>
<keyword evidence="6" id="KW-1185">Reference proteome</keyword>
<dbReference type="PROSITE" id="PS00941">
    <property type="entry name" value="CARBOXYLESTERASE_B_2"/>
    <property type="match status" value="1"/>
</dbReference>
<dbReference type="Gene3D" id="3.40.50.1820">
    <property type="entry name" value="alpha/beta hydrolase"/>
    <property type="match status" value="1"/>
</dbReference>
<dbReference type="Proteomes" id="UP000559256">
    <property type="component" value="Unassembled WGS sequence"/>
</dbReference>
<feature type="domain" description="Carboxylesterase type B" evidence="4">
    <location>
        <begin position="524"/>
        <end position="638"/>
    </location>
</feature>
<dbReference type="AlphaFoldDB" id="A0A8H5CWL8"/>
<feature type="domain" description="Carboxylesterase type B" evidence="4">
    <location>
        <begin position="193"/>
        <end position="485"/>
    </location>
</feature>
<comment type="caution">
    <text evidence="5">The sequence shown here is derived from an EMBL/GenBank/DDBJ whole genome shotgun (WGS) entry which is preliminary data.</text>
</comment>
<gene>
    <name evidence="5" type="ORF">D9758_011781</name>
</gene>
<dbReference type="InterPro" id="IPR002018">
    <property type="entry name" value="CarbesteraseB"/>
</dbReference>
<evidence type="ECO:0000256" key="2">
    <source>
        <dbReference type="ARBA" id="ARBA00022801"/>
    </source>
</evidence>
<evidence type="ECO:0000313" key="5">
    <source>
        <dbReference type="EMBL" id="KAF5349354.1"/>
    </source>
</evidence>
<sequence>MYFFFCSRLSCISLCVRLRVQYTITVRFPAFRLLVSVLRAQASQTDELFEPECRFMNEGRNCPKGSRLEHNILPTVVVFSHTFLLLLRLELRSILRRSVDANPHGSLSRQSPSSTVSHLIEQVLRIRFAAHSTIMRFNSKRIQISESHKNWELGAQLTVQTSSGQLTKMQVFSMKWFSLLVGITSTLAATVTRFGQAPVGPLRWEPPLPFISSASIDASKLGPACIQQFPSELNIQLFNNPQDPPQESEDCLFLNVWAPANVSQNNARKPVVIWIYGGGLVFGTASIPEYDGMSLAKNQDIVVVSINYRTNVFGFPSSPDLPLKGNNLGFMDQELAMTWVQQNIANFGGDPKQVTIMGQSAGGLSVAAALVRHPTNAPFRAGILLSGVIPDLVTTPSFATFNQVAAAAGCNQNPGPARLACLKGVPATTIRAFINGPGALLSYGTRLVDNLTTFADSIERVRSGDAAQVPIFIGNTQDDGTLFGAGLSNLTAFLNSALLAPAHIPPDFLRSIYPGLNDSAVIAASLRDLMFTCPASLWASGYVEAGVSSVFRYEYGPVFKDMQLFPMAGAWHSSELPELFGTFNATTATPNEVTLSKTFQTAVANFIKNPNTSPAPNWPKYKPGSNTQTLARLAYEGNVELGNVVMTAESDSADAPCQVWNQFLDFN</sequence>
<dbReference type="EMBL" id="JAACJM010000082">
    <property type="protein sequence ID" value="KAF5349354.1"/>
    <property type="molecule type" value="Genomic_DNA"/>
</dbReference>
<evidence type="ECO:0000256" key="1">
    <source>
        <dbReference type="ARBA" id="ARBA00005964"/>
    </source>
</evidence>
<proteinExistence type="inferred from homology"/>
<dbReference type="Pfam" id="PF00135">
    <property type="entry name" value="COesterase"/>
    <property type="match status" value="2"/>
</dbReference>
<dbReference type="PANTHER" id="PTHR43918">
    <property type="entry name" value="ACETYLCHOLINESTERASE"/>
    <property type="match status" value="1"/>
</dbReference>
<name>A0A8H5CWL8_9AGAR</name>
<protein>
    <recommendedName>
        <fullName evidence="3">Carboxylic ester hydrolase</fullName>
        <ecNumber evidence="3">3.1.1.-</ecNumber>
    </recommendedName>
</protein>
<organism evidence="5 6">
    <name type="scientific">Tetrapyrgos nigripes</name>
    <dbReference type="NCBI Taxonomy" id="182062"/>
    <lineage>
        <taxon>Eukaryota</taxon>
        <taxon>Fungi</taxon>
        <taxon>Dikarya</taxon>
        <taxon>Basidiomycota</taxon>
        <taxon>Agaricomycotina</taxon>
        <taxon>Agaricomycetes</taxon>
        <taxon>Agaricomycetidae</taxon>
        <taxon>Agaricales</taxon>
        <taxon>Marasmiineae</taxon>
        <taxon>Marasmiaceae</taxon>
        <taxon>Tetrapyrgos</taxon>
    </lineage>
</organism>
<dbReference type="InterPro" id="IPR050654">
    <property type="entry name" value="AChE-related_enzymes"/>
</dbReference>
<reference evidence="5 6" key="1">
    <citation type="journal article" date="2020" name="ISME J.">
        <title>Uncovering the hidden diversity of litter-decomposition mechanisms in mushroom-forming fungi.</title>
        <authorList>
            <person name="Floudas D."/>
            <person name="Bentzer J."/>
            <person name="Ahren D."/>
            <person name="Johansson T."/>
            <person name="Persson P."/>
            <person name="Tunlid A."/>
        </authorList>
    </citation>
    <scope>NUCLEOTIDE SEQUENCE [LARGE SCALE GENOMIC DNA]</scope>
    <source>
        <strain evidence="5 6">CBS 291.85</strain>
    </source>
</reference>
<dbReference type="EC" id="3.1.1.-" evidence="3"/>
<dbReference type="GO" id="GO:0052689">
    <property type="term" value="F:carboxylic ester hydrolase activity"/>
    <property type="evidence" value="ECO:0007669"/>
    <property type="project" value="TreeGrafter"/>
</dbReference>
<dbReference type="PROSITE" id="PS00122">
    <property type="entry name" value="CARBOXYLESTERASE_B_1"/>
    <property type="match status" value="1"/>
</dbReference>
<evidence type="ECO:0000259" key="4">
    <source>
        <dbReference type="Pfam" id="PF00135"/>
    </source>
</evidence>